<evidence type="ECO:0000313" key="1">
    <source>
        <dbReference type="EMBL" id="KIJ23234.1"/>
    </source>
</evidence>
<protein>
    <submittedName>
        <fullName evidence="1">Uncharacterized protein</fullName>
    </submittedName>
</protein>
<accession>A0A0C9TMZ2</accession>
<evidence type="ECO:0000313" key="2">
    <source>
        <dbReference type="Proteomes" id="UP000054279"/>
    </source>
</evidence>
<sequence length="169" mass="18341">MTSSPRSASSSGSAIISGIAFIFSVDQLSTSHTYQVICATAEFPIGRDVEGVLSTITAIATVHPTTELPEDIERSVLDFQVDVCSISKLEGKQRPIPPFISVTGSASNKKARSFDLHSMQYFRTGESRSSFSFTFPENSRKYRNNLLIPSPNSVCHVTGILTGSTFPWG</sequence>
<name>A0A0C9TMZ2_SPHS4</name>
<dbReference type="HOGENOM" id="CLU_1579514_0_0_1"/>
<proteinExistence type="predicted"/>
<keyword evidence="2" id="KW-1185">Reference proteome</keyword>
<gene>
    <name evidence="1" type="ORF">M422DRAFT_276237</name>
</gene>
<dbReference type="Proteomes" id="UP000054279">
    <property type="component" value="Unassembled WGS sequence"/>
</dbReference>
<reference evidence="1 2" key="1">
    <citation type="submission" date="2014-06" db="EMBL/GenBank/DDBJ databases">
        <title>Evolutionary Origins and Diversification of the Mycorrhizal Mutualists.</title>
        <authorList>
            <consortium name="DOE Joint Genome Institute"/>
            <consortium name="Mycorrhizal Genomics Consortium"/>
            <person name="Kohler A."/>
            <person name="Kuo A."/>
            <person name="Nagy L.G."/>
            <person name="Floudas D."/>
            <person name="Copeland A."/>
            <person name="Barry K.W."/>
            <person name="Cichocki N."/>
            <person name="Veneault-Fourrey C."/>
            <person name="LaButti K."/>
            <person name="Lindquist E.A."/>
            <person name="Lipzen A."/>
            <person name="Lundell T."/>
            <person name="Morin E."/>
            <person name="Murat C."/>
            <person name="Riley R."/>
            <person name="Ohm R."/>
            <person name="Sun H."/>
            <person name="Tunlid A."/>
            <person name="Henrissat B."/>
            <person name="Grigoriev I.V."/>
            <person name="Hibbett D.S."/>
            <person name="Martin F."/>
        </authorList>
    </citation>
    <scope>NUCLEOTIDE SEQUENCE [LARGE SCALE GENOMIC DNA]</scope>
    <source>
        <strain evidence="1 2">SS14</strain>
    </source>
</reference>
<dbReference type="AlphaFoldDB" id="A0A0C9TMZ2"/>
<organism evidence="1 2">
    <name type="scientific">Sphaerobolus stellatus (strain SS14)</name>
    <dbReference type="NCBI Taxonomy" id="990650"/>
    <lineage>
        <taxon>Eukaryota</taxon>
        <taxon>Fungi</taxon>
        <taxon>Dikarya</taxon>
        <taxon>Basidiomycota</taxon>
        <taxon>Agaricomycotina</taxon>
        <taxon>Agaricomycetes</taxon>
        <taxon>Phallomycetidae</taxon>
        <taxon>Geastrales</taxon>
        <taxon>Sphaerobolaceae</taxon>
        <taxon>Sphaerobolus</taxon>
    </lineage>
</organism>
<dbReference type="EMBL" id="KN837751">
    <property type="protein sequence ID" value="KIJ23234.1"/>
    <property type="molecule type" value="Genomic_DNA"/>
</dbReference>